<evidence type="ECO:0000256" key="1">
    <source>
        <dbReference type="ARBA" id="ARBA00023115"/>
    </source>
</evidence>
<dbReference type="GO" id="GO:0006596">
    <property type="term" value="P:polyamine biosynthetic process"/>
    <property type="evidence" value="ECO:0007669"/>
    <property type="project" value="UniProtKB-KW"/>
</dbReference>
<dbReference type="Gene3D" id="3.40.50.150">
    <property type="entry name" value="Vaccinia Virus protein VP39"/>
    <property type="match status" value="1"/>
</dbReference>
<name>A0A7J7M6D0_9MAGN</name>
<dbReference type="SUPFAM" id="SSF53335">
    <property type="entry name" value="S-adenosyl-L-methionine-dependent methyltransferases"/>
    <property type="match status" value="1"/>
</dbReference>
<proteinExistence type="predicted"/>
<sequence length="463" mass="51093">MAINKSTFETLTPSQFITFTIPNPNPTSPNLLRVAVLDSPSQPSKPQVAAMVVPKHRENDWIFSTETGHLQLLVNIPEISRLILVGDLPLSNNNDGTPVMYNRPLLADDDITYETSLEVSLTPLLIVLSPKSCVVDNVLPEIPFVSYEDNVISSVVVEVCDSSNVGEMLVENIEIESDDKGVREFRRRLRFKRMPNLVQTEIRIVPVTGKSFFNAGMNEMAFRVDMGCLVHPYLSPMVAGFSLIAPYLEECVCKGSVPRVLCVGVGGGALLTFLQTQLGFQVVGVESDETVLRVAKQYFGLVESDLLRVYVGDGIEVLEKSSGKGSGDVVNDNNVDVFDGLFARADVIMVDLDSSDAKNGIGAPPLEFVRKPVLVAAKLALHERGMLVINVIPPNTDFYYRIISEFREVFTELYEINVENGENYVLIATVSPIDVVANDIENSILKKLKLIIPKQCMDDIKKI</sequence>
<keyword evidence="1" id="KW-0620">Polyamine biosynthesis</keyword>
<dbReference type="CDD" id="cd02440">
    <property type="entry name" value="AdoMet_MTases"/>
    <property type="match status" value="1"/>
</dbReference>
<dbReference type="AlphaFoldDB" id="A0A7J7M6D0"/>
<keyword evidence="3" id="KW-1185">Reference proteome</keyword>
<gene>
    <name evidence="2" type="ORF">GIB67_034059</name>
</gene>
<evidence type="ECO:0008006" key="4">
    <source>
        <dbReference type="Google" id="ProtNLM"/>
    </source>
</evidence>
<protein>
    <recommendedName>
        <fullName evidence="4">Methyltransferase-like protein 13</fullName>
    </recommendedName>
</protein>
<organism evidence="2 3">
    <name type="scientific">Kingdonia uniflora</name>
    <dbReference type="NCBI Taxonomy" id="39325"/>
    <lineage>
        <taxon>Eukaryota</taxon>
        <taxon>Viridiplantae</taxon>
        <taxon>Streptophyta</taxon>
        <taxon>Embryophyta</taxon>
        <taxon>Tracheophyta</taxon>
        <taxon>Spermatophyta</taxon>
        <taxon>Magnoliopsida</taxon>
        <taxon>Ranunculales</taxon>
        <taxon>Circaeasteraceae</taxon>
        <taxon>Kingdonia</taxon>
    </lineage>
</organism>
<dbReference type="EMBL" id="JACGCM010001747">
    <property type="protein sequence ID" value="KAF6150360.1"/>
    <property type="molecule type" value="Genomic_DNA"/>
</dbReference>
<dbReference type="PANTHER" id="PTHR43317:SF1">
    <property type="entry name" value="THERMOSPERMINE SYNTHASE ACAULIS5"/>
    <property type="match status" value="1"/>
</dbReference>
<accession>A0A7J7M6D0</accession>
<dbReference type="PANTHER" id="PTHR43317">
    <property type="entry name" value="THERMOSPERMINE SYNTHASE ACAULIS5"/>
    <property type="match status" value="1"/>
</dbReference>
<dbReference type="InterPro" id="IPR029063">
    <property type="entry name" value="SAM-dependent_MTases_sf"/>
</dbReference>
<evidence type="ECO:0000313" key="2">
    <source>
        <dbReference type="EMBL" id="KAF6150360.1"/>
    </source>
</evidence>
<dbReference type="OrthoDB" id="411785at2759"/>
<comment type="caution">
    <text evidence="2">The sequence shown here is derived from an EMBL/GenBank/DDBJ whole genome shotgun (WGS) entry which is preliminary data.</text>
</comment>
<evidence type="ECO:0000313" key="3">
    <source>
        <dbReference type="Proteomes" id="UP000541444"/>
    </source>
</evidence>
<dbReference type="Proteomes" id="UP000541444">
    <property type="component" value="Unassembled WGS sequence"/>
</dbReference>
<reference evidence="2 3" key="1">
    <citation type="journal article" date="2020" name="IScience">
        <title>Genome Sequencing of the Endangered Kingdonia uniflora (Circaeasteraceae, Ranunculales) Reveals Potential Mechanisms of Evolutionary Specialization.</title>
        <authorList>
            <person name="Sun Y."/>
            <person name="Deng T."/>
            <person name="Zhang A."/>
            <person name="Moore M.J."/>
            <person name="Landis J.B."/>
            <person name="Lin N."/>
            <person name="Zhang H."/>
            <person name="Zhang X."/>
            <person name="Huang J."/>
            <person name="Zhang X."/>
            <person name="Sun H."/>
            <person name="Wang H."/>
        </authorList>
    </citation>
    <scope>NUCLEOTIDE SEQUENCE [LARGE SCALE GENOMIC DNA]</scope>
    <source>
        <strain evidence="2">TB1705</strain>
        <tissue evidence="2">Leaf</tissue>
    </source>
</reference>